<feature type="transmembrane region" description="Helical" evidence="14">
    <location>
        <begin position="163"/>
        <end position="184"/>
    </location>
</feature>
<gene>
    <name evidence="17" type="ORF">CK503_06980</name>
</gene>
<dbReference type="Gene3D" id="1.10.287.130">
    <property type="match status" value="1"/>
</dbReference>
<reference evidence="17 18" key="1">
    <citation type="submission" date="2017-08" db="EMBL/GenBank/DDBJ databases">
        <title>Aliifodinibius alkalisoli sp. nov., isolated from saline alkaline soil.</title>
        <authorList>
            <person name="Liu D."/>
            <person name="Zhang G."/>
        </authorList>
    </citation>
    <scope>NUCLEOTIDE SEQUENCE [LARGE SCALE GENOMIC DNA]</scope>
    <source>
        <strain evidence="17 18">WN023</strain>
    </source>
</reference>
<evidence type="ECO:0000259" key="16">
    <source>
        <dbReference type="PROSITE" id="PS50885"/>
    </source>
</evidence>
<dbReference type="SMART" id="SM00388">
    <property type="entry name" value="HisKA"/>
    <property type="match status" value="1"/>
</dbReference>
<keyword evidence="5" id="KW-0597">Phosphoprotein</keyword>
<evidence type="ECO:0000256" key="9">
    <source>
        <dbReference type="ARBA" id="ARBA00022777"/>
    </source>
</evidence>
<evidence type="ECO:0000256" key="1">
    <source>
        <dbReference type="ARBA" id="ARBA00000085"/>
    </source>
</evidence>
<keyword evidence="12" id="KW-0902">Two-component regulatory system</keyword>
<dbReference type="PANTHER" id="PTHR45528">
    <property type="entry name" value="SENSOR HISTIDINE KINASE CPXA"/>
    <property type="match status" value="1"/>
</dbReference>
<keyword evidence="8" id="KW-0547">Nucleotide-binding</keyword>
<dbReference type="PROSITE" id="PS50109">
    <property type="entry name" value="HIS_KIN"/>
    <property type="match status" value="1"/>
</dbReference>
<dbReference type="InterPro" id="IPR003660">
    <property type="entry name" value="HAMP_dom"/>
</dbReference>
<dbReference type="SMART" id="SM00304">
    <property type="entry name" value="HAMP"/>
    <property type="match status" value="1"/>
</dbReference>
<dbReference type="CDD" id="cd00082">
    <property type="entry name" value="HisKA"/>
    <property type="match status" value="1"/>
</dbReference>
<dbReference type="InterPro" id="IPR005467">
    <property type="entry name" value="His_kinase_dom"/>
</dbReference>
<dbReference type="SUPFAM" id="SSF47384">
    <property type="entry name" value="Homodimeric domain of signal transducing histidine kinase"/>
    <property type="match status" value="1"/>
</dbReference>
<comment type="subcellular location">
    <subcellularLocation>
        <location evidence="2">Cell membrane</location>
        <topology evidence="2">Multi-pass membrane protein</topology>
    </subcellularLocation>
</comment>
<keyword evidence="10" id="KW-0067">ATP-binding</keyword>
<dbReference type="Gene3D" id="3.30.565.10">
    <property type="entry name" value="Histidine kinase-like ATPase, C-terminal domain"/>
    <property type="match status" value="1"/>
</dbReference>
<dbReference type="AlphaFoldDB" id="A0A2A2GCM1"/>
<dbReference type="InterPro" id="IPR036890">
    <property type="entry name" value="HATPase_C_sf"/>
</dbReference>
<evidence type="ECO:0000256" key="6">
    <source>
        <dbReference type="ARBA" id="ARBA00022679"/>
    </source>
</evidence>
<keyword evidence="13 14" id="KW-0472">Membrane</keyword>
<dbReference type="Pfam" id="PF02518">
    <property type="entry name" value="HATPase_c"/>
    <property type="match status" value="1"/>
</dbReference>
<evidence type="ECO:0000256" key="14">
    <source>
        <dbReference type="SAM" id="Phobius"/>
    </source>
</evidence>
<comment type="catalytic activity">
    <reaction evidence="1">
        <text>ATP + protein L-histidine = ADP + protein N-phospho-L-histidine.</text>
        <dbReference type="EC" id="2.7.13.3"/>
    </reaction>
</comment>
<keyword evidence="9 17" id="KW-0418">Kinase</keyword>
<sequence length="465" mass="53125">MKIRSKLAWTFILLLIFGITSISSYSIVFIRDYLLEEGRAEMERDTRWLAVTAANLSDDENFDDRLLETARTSGYQLAVYDSTGKLINHYQSSDTTIASIQKLDAGIIESLKARENLPLLPRDSDSEVLKSYIMLPDSTAGTLFLQASQFKDQIYEPIKTIRWIIYYGMFISIGLVVVVSIWIARYVTKPITQIKDAAQDIADGDVDREIDISRSDEFGTLATSLNQMASKLRADTEQIKQFAEKQRQFFADITHEIRNPLHTISGALDMLELDELSEEKKDKYITTAKKQTERISHLFKDLKILQRYDSDEYFVELQEFDLSDITEHMQAWYEEKAAKKNVKLNVDQHSCRVVGDPGKIEQVLDNLVSNAIKYTNEGTVNLSYQDSENKVTIMVEDRGIGISEEHLNRLFDRFYRTDKARSRDKGGTGLGLAVVKSILNAHGSKIEVESEVGEGTRFWFELRKA</sequence>
<evidence type="ECO:0000256" key="3">
    <source>
        <dbReference type="ARBA" id="ARBA00012438"/>
    </source>
</evidence>
<dbReference type="InterPro" id="IPR036097">
    <property type="entry name" value="HisK_dim/P_sf"/>
</dbReference>
<feature type="domain" description="Histidine kinase" evidence="15">
    <location>
        <begin position="252"/>
        <end position="465"/>
    </location>
</feature>
<dbReference type="CDD" id="cd16922">
    <property type="entry name" value="HATPase_EvgS-ArcB-TorS-like"/>
    <property type="match status" value="1"/>
</dbReference>
<evidence type="ECO:0000256" key="2">
    <source>
        <dbReference type="ARBA" id="ARBA00004651"/>
    </source>
</evidence>
<dbReference type="GO" id="GO:0000155">
    <property type="term" value="F:phosphorelay sensor kinase activity"/>
    <property type="evidence" value="ECO:0007669"/>
    <property type="project" value="InterPro"/>
</dbReference>
<evidence type="ECO:0000313" key="17">
    <source>
        <dbReference type="EMBL" id="PAU94532.1"/>
    </source>
</evidence>
<dbReference type="OrthoDB" id="594725at2"/>
<dbReference type="Pfam" id="PF00512">
    <property type="entry name" value="HisKA"/>
    <property type="match status" value="1"/>
</dbReference>
<dbReference type="CDD" id="cd06225">
    <property type="entry name" value="HAMP"/>
    <property type="match status" value="1"/>
</dbReference>
<evidence type="ECO:0000256" key="10">
    <source>
        <dbReference type="ARBA" id="ARBA00022840"/>
    </source>
</evidence>
<dbReference type="InterPro" id="IPR003594">
    <property type="entry name" value="HATPase_dom"/>
</dbReference>
<dbReference type="Gene3D" id="6.10.340.10">
    <property type="match status" value="1"/>
</dbReference>
<dbReference type="InterPro" id="IPR003661">
    <property type="entry name" value="HisK_dim/P_dom"/>
</dbReference>
<keyword evidence="7 14" id="KW-0812">Transmembrane</keyword>
<evidence type="ECO:0000256" key="11">
    <source>
        <dbReference type="ARBA" id="ARBA00022989"/>
    </source>
</evidence>
<keyword evidence="18" id="KW-1185">Reference proteome</keyword>
<evidence type="ECO:0000256" key="12">
    <source>
        <dbReference type="ARBA" id="ARBA00023012"/>
    </source>
</evidence>
<keyword evidence="4" id="KW-1003">Cell membrane</keyword>
<evidence type="ECO:0000256" key="13">
    <source>
        <dbReference type="ARBA" id="ARBA00023136"/>
    </source>
</evidence>
<dbReference type="PRINTS" id="PR00344">
    <property type="entry name" value="BCTRLSENSOR"/>
</dbReference>
<dbReference type="SUPFAM" id="SSF55874">
    <property type="entry name" value="ATPase domain of HSP90 chaperone/DNA topoisomerase II/histidine kinase"/>
    <property type="match status" value="1"/>
</dbReference>
<keyword evidence="11 14" id="KW-1133">Transmembrane helix</keyword>
<evidence type="ECO:0000256" key="8">
    <source>
        <dbReference type="ARBA" id="ARBA00022741"/>
    </source>
</evidence>
<proteinExistence type="predicted"/>
<dbReference type="PROSITE" id="PS50885">
    <property type="entry name" value="HAMP"/>
    <property type="match status" value="1"/>
</dbReference>
<dbReference type="SMART" id="SM00387">
    <property type="entry name" value="HATPase_c"/>
    <property type="match status" value="1"/>
</dbReference>
<protein>
    <recommendedName>
        <fullName evidence="3">histidine kinase</fullName>
        <ecNumber evidence="3">2.7.13.3</ecNumber>
    </recommendedName>
</protein>
<dbReference type="GO" id="GO:0005886">
    <property type="term" value="C:plasma membrane"/>
    <property type="evidence" value="ECO:0007669"/>
    <property type="project" value="UniProtKB-SubCell"/>
</dbReference>
<dbReference type="PANTHER" id="PTHR45528:SF1">
    <property type="entry name" value="SENSOR HISTIDINE KINASE CPXA"/>
    <property type="match status" value="1"/>
</dbReference>
<accession>A0A2A2GCM1</accession>
<dbReference type="GO" id="GO:0005524">
    <property type="term" value="F:ATP binding"/>
    <property type="evidence" value="ECO:0007669"/>
    <property type="project" value="UniProtKB-KW"/>
</dbReference>
<evidence type="ECO:0000256" key="5">
    <source>
        <dbReference type="ARBA" id="ARBA00022553"/>
    </source>
</evidence>
<evidence type="ECO:0000313" key="18">
    <source>
        <dbReference type="Proteomes" id="UP000218831"/>
    </source>
</evidence>
<organism evidence="17 18">
    <name type="scientific">Fodinibius salipaludis</name>
    <dbReference type="NCBI Taxonomy" id="2032627"/>
    <lineage>
        <taxon>Bacteria</taxon>
        <taxon>Pseudomonadati</taxon>
        <taxon>Balneolota</taxon>
        <taxon>Balneolia</taxon>
        <taxon>Balneolales</taxon>
        <taxon>Balneolaceae</taxon>
        <taxon>Fodinibius</taxon>
    </lineage>
</organism>
<dbReference type="FunFam" id="3.30.565.10:FF:000006">
    <property type="entry name" value="Sensor histidine kinase WalK"/>
    <property type="match status" value="1"/>
</dbReference>
<dbReference type="RefSeq" id="WP_095606073.1">
    <property type="nucleotide sequence ID" value="NZ_NSKE01000004.1"/>
</dbReference>
<evidence type="ECO:0000259" key="15">
    <source>
        <dbReference type="PROSITE" id="PS50109"/>
    </source>
</evidence>
<feature type="domain" description="HAMP" evidence="16">
    <location>
        <begin position="185"/>
        <end position="237"/>
    </location>
</feature>
<comment type="caution">
    <text evidence="17">The sequence shown here is derived from an EMBL/GenBank/DDBJ whole genome shotgun (WGS) entry which is preliminary data.</text>
</comment>
<dbReference type="InterPro" id="IPR050398">
    <property type="entry name" value="HssS/ArlS-like"/>
</dbReference>
<dbReference type="EMBL" id="NSKE01000004">
    <property type="protein sequence ID" value="PAU94532.1"/>
    <property type="molecule type" value="Genomic_DNA"/>
</dbReference>
<evidence type="ECO:0000256" key="7">
    <source>
        <dbReference type="ARBA" id="ARBA00022692"/>
    </source>
</evidence>
<keyword evidence="6" id="KW-0808">Transferase</keyword>
<dbReference type="InterPro" id="IPR004358">
    <property type="entry name" value="Sig_transdc_His_kin-like_C"/>
</dbReference>
<dbReference type="Proteomes" id="UP000218831">
    <property type="component" value="Unassembled WGS sequence"/>
</dbReference>
<dbReference type="Pfam" id="PF00672">
    <property type="entry name" value="HAMP"/>
    <property type="match status" value="1"/>
</dbReference>
<name>A0A2A2GCM1_9BACT</name>
<evidence type="ECO:0000256" key="4">
    <source>
        <dbReference type="ARBA" id="ARBA00022475"/>
    </source>
</evidence>
<dbReference type="SUPFAM" id="SSF158472">
    <property type="entry name" value="HAMP domain-like"/>
    <property type="match status" value="1"/>
</dbReference>
<dbReference type="EC" id="2.7.13.3" evidence="3"/>